<dbReference type="EnsemblMetazoa" id="PPA01874.1">
    <property type="protein sequence ID" value="PPA01874.1"/>
    <property type="gene ID" value="WBGene00091428"/>
</dbReference>
<dbReference type="PRINTS" id="PR00081">
    <property type="entry name" value="GDHRDH"/>
</dbReference>
<dbReference type="InterPro" id="IPR036291">
    <property type="entry name" value="NAD(P)-bd_dom_sf"/>
</dbReference>
<reference evidence="4" key="1">
    <citation type="journal article" date="2008" name="Nat. Genet.">
        <title>The Pristionchus pacificus genome provides a unique perspective on nematode lifestyle and parasitism.</title>
        <authorList>
            <person name="Dieterich C."/>
            <person name="Clifton S.W."/>
            <person name="Schuster L.N."/>
            <person name="Chinwalla A."/>
            <person name="Delehaunty K."/>
            <person name="Dinkelacker I."/>
            <person name="Fulton L."/>
            <person name="Fulton R."/>
            <person name="Godfrey J."/>
            <person name="Minx P."/>
            <person name="Mitreva M."/>
            <person name="Roeseler W."/>
            <person name="Tian H."/>
            <person name="Witte H."/>
            <person name="Yang S.P."/>
            <person name="Wilson R.K."/>
            <person name="Sommer R.J."/>
        </authorList>
    </citation>
    <scope>NUCLEOTIDE SEQUENCE [LARGE SCALE GENOMIC DNA]</scope>
    <source>
        <strain evidence="4">PS312</strain>
    </source>
</reference>
<feature type="region of interest" description="Disordered" evidence="2">
    <location>
        <begin position="479"/>
        <end position="529"/>
    </location>
</feature>
<dbReference type="PROSITE" id="PS00061">
    <property type="entry name" value="ADH_SHORT"/>
    <property type="match status" value="1"/>
</dbReference>
<evidence type="ECO:0000313" key="4">
    <source>
        <dbReference type="Proteomes" id="UP000005239"/>
    </source>
</evidence>
<feature type="compositionally biased region" description="Basic and acidic residues" evidence="2">
    <location>
        <begin position="504"/>
        <end position="525"/>
    </location>
</feature>
<dbReference type="InterPro" id="IPR020904">
    <property type="entry name" value="Sc_DH/Rdtase_CS"/>
</dbReference>
<dbReference type="InterPro" id="IPR013087">
    <property type="entry name" value="Znf_C2H2_type"/>
</dbReference>
<reference evidence="3" key="2">
    <citation type="submission" date="2022-06" db="UniProtKB">
        <authorList>
            <consortium name="EnsemblMetazoa"/>
        </authorList>
    </citation>
    <scope>IDENTIFICATION</scope>
    <source>
        <strain evidence="3">PS312</strain>
    </source>
</reference>
<feature type="region of interest" description="Disordered" evidence="2">
    <location>
        <begin position="120"/>
        <end position="185"/>
    </location>
</feature>
<dbReference type="PANTHER" id="PTHR43313">
    <property type="entry name" value="SHORT-CHAIN DEHYDROGENASE/REDUCTASE FAMILY 9C"/>
    <property type="match status" value="1"/>
</dbReference>
<dbReference type="OrthoDB" id="2102561at2759"/>
<feature type="compositionally biased region" description="Low complexity" evidence="2">
    <location>
        <begin position="479"/>
        <end position="488"/>
    </location>
</feature>
<dbReference type="PANTHER" id="PTHR43313:SF34">
    <property type="entry name" value="RETINOL DEHYDROGENASE 7"/>
    <property type="match status" value="1"/>
</dbReference>
<feature type="coiled-coil region" evidence="1">
    <location>
        <begin position="244"/>
        <end position="303"/>
    </location>
</feature>
<evidence type="ECO:0000313" key="3">
    <source>
        <dbReference type="EnsemblMetazoa" id="PPA01874.1"/>
    </source>
</evidence>
<feature type="compositionally biased region" description="Pro residues" evidence="2">
    <location>
        <begin position="139"/>
        <end position="150"/>
    </location>
</feature>
<dbReference type="SMART" id="SM00355">
    <property type="entry name" value="ZnF_C2H2"/>
    <property type="match status" value="4"/>
</dbReference>
<keyword evidence="1" id="KW-0175">Coiled coil</keyword>
<dbReference type="Pfam" id="PF00106">
    <property type="entry name" value="adh_short"/>
    <property type="match status" value="1"/>
</dbReference>
<feature type="compositionally biased region" description="Acidic residues" evidence="2">
    <location>
        <begin position="125"/>
        <end position="137"/>
    </location>
</feature>
<sequence length="1185" mass="134175">MSSSHFRCGGCEFTSDCSNERTKHRIKEHPTRFNVHGRCGICQSIYSDLFSYLDHFEETHSEQFQILVDKGIEMMRYRTPCPLLFVFRTYIKNDGDAQMDFTDKETLHRLVRSVVYELGMSASDSESDEDDLEDGDDPPSSPSPQPPDRPFSPIDVKHEETLKKTEETLRPDSKENIIRDNCSYPDSANAYSKSDTTISEHFSGSGIEDTSKPIHHTTITNQIEPSQGPISELQRLLNSPIVPIDQYHQEKLRLEKEQQEKNERMQLIERQNKRVRSSMDQIRKRSMEQKQQFENHKKDLRQSMKLQTQMPSYHQPHLMPRPQILPHHQTFSTPNEIPLSNLRLLSPKAPSMLTSSQYGTPQTTQFGFNSNNLPLNPGIVHNNIPLMVPSQTASMTTGLMPGVYPLFGLDGMPVLMNMNEAASTMQQYQMQQFAQHQQQQIIQQNNQQRMFMQQHIQMQLQHLQQQQSMLQQAAMASSAMENNSTTTQPVPPQFFTPSNIPKRRSSDELPKKRTHETKCTPDDNKKIRKGAGIPNEQIKIQSHPQITVIVNASNEVESVARPTVLPTDSNSLLIKTDVPQDTMVSSPKSGYSNASLPSIHSPLKIEEKVSLKCEQECQNLEITLIVSPSKTQEPQEQKSPKIEEEKDKIVEVVPVLLSPTDPPGQTDQDLWSGKSPSHSCPRGCGFVGETKAQKQNHYKKYHYAIFYVIEKGMKAKQENWFEQNLGCSSQGDRVCNHCPSSSSNFYKKRSLLLLHIREMHPQTFAEMSREYLAIPMKRGETPLYRQLDELLREPLPSLIFVQSSAEMNSSSVPHLSLLLYRMDRFRNAVESLHTFLMNKDNLTVNVHLPTLIGAAGATLVGYVVVRYCWELIPVGGTKQKAIFITGCDSGFGRALSLKCAKAGFTVFSGCLTQEGCDSLSKEASSLSLYPVPLDVTKDESVTDARKIVGEKLGDKQLWAVVNNAGIFSCYGLAEWCSSDEYKLSFEVNLLGAVRVTNAFLDLLKRSRGRVISVSSVAGRISTAGAAPYSVAKYGVEAWNDAIRRELRRFGITVHLLEPGIFKSTNLLDQKAHDDRVWSVWKKMSSQLREEYGEDYRQELVDKWNAALNRIGSSNINHVVDNYYHALTAYFPRLRYQCGWDAILIWSPASFMPTPMQDGFLNLLVRGKPPIPAIMKRGGYVEKKSN</sequence>
<dbReference type="InterPro" id="IPR002347">
    <property type="entry name" value="SDR_fam"/>
</dbReference>
<gene>
    <name evidence="3" type="primary">WBGene00091428</name>
</gene>
<proteinExistence type="predicted"/>
<organism evidence="3 4">
    <name type="scientific">Pristionchus pacificus</name>
    <name type="common">Parasitic nematode worm</name>
    <dbReference type="NCBI Taxonomy" id="54126"/>
    <lineage>
        <taxon>Eukaryota</taxon>
        <taxon>Metazoa</taxon>
        <taxon>Ecdysozoa</taxon>
        <taxon>Nematoda</taxon>
        <taxon>Chromadorea</taxon>
        <taxon>Rhabditida</taxon>
        <taxon>Rhabditina</taxon>
        <taxon>Diplogasteromorpha</taxon>
        <taxon>Diplogasteroidea</taxon>
        <taxon>Neodiplogasteridae</taxon>
        <taxon>Pristionchus</taxon>
    </lineage>
</organism>
<dbReference type="Gene3D" id="3.40.50.720">
    <property type="entry name" value="NAD(P)-binding Rossmann-like Domain"/>
    <property type="match status" value="1"/>
</dbReference>
<dbReference type="GO" id="GO:0008202">
    <property type="term" value="P:steroid metabolic process"/>
    <property type="evidence" value="ECO:0000318"/>
    <property type="project" value="GO_Central"/>
</dbReference>
<accession>A0A2A6CAC3</accession>
<feature type="compositionally biased region" description="Basic and acidic residues" evidence="2">
    <location>
        <begin position="155"/>
        <end position="178"/>
    </location>
</feature>
<accession>A0A8R1Y8S6</accession>
<dbReference type="PRINTS" id="PR00080">
    <property type="entry name" value="SDRFAMILY"/>
</dbReference>
<feature type="region of interest" description="Disordered" evidence="2">
    <location>
        <begin position="657"/>
        <end position="676"/>
    </location>
</feature>
<keyword evidence="4" id="KW-1185">Reference proteome</keyword>
<protein>
    <submittedName>
        <fullName evidence="3">Dehydrogenase</fullName>
    </submittedName>
</protein>
<feature type="compositionally biased region" description="Polar residues" evidence="2">
    <location>
        <begin position="663"/>
        <end position="676"/>
    </location>
</feature>
<dbReference type="AlphaFoldDB" id="A0A2A6CAC3"/>
<evidence type="ECO:0000256" key="1">
    <source>
        <dbReference type="SAM" id="Coils"/>
    </source>
</evidence>
<dbReference type="SUPFAM" id="SSF51735">
    <property type="entry name" value="NAD(P)-binding Rossmann-fold domains"/>
    <property type="match status" value="1"/>
</dbReference>
<dbReference type="Proteomes" id="UP000005239">
    <property type="component" value="Unassembled WGS sequence"/>
</dbReference>
<evidence type="ECO:0000256" key="2">
    <source>
        <dbReference type="SAM" id="MobiDB-lite"/>
    </source>
</evidence>
<dbReference type="GO" id="GO:0016491">
    <property type="term" value="F:oxidoreductase activity"/>
    <property type="evidence" value="ECO:0000318"/>
    <property type="project" value="GO_Central"/>
</dbReference>
<name>A0A2A6CAC3_PRIPA</name>